<dbReference type="AlphaFoldDB" id="A0AAW0FSA7"/>
<keyword evidence="3" id="KW-1185">Reference proteome</keyword>
<gene>
    <name evidence="2" type="ORF">QCA50_013102</name>
</gene>
<reference evidence="2 3" key="1">
    <citation type="submission" date="2022-09" db="EMBL/GenBank/DDBJ databases">
        <authorList>
            <person name="Palmer J.M."/>
        </authorList>
    </citation>
    <scope>NUCLEOTIDE SEQUENCE [LARGE SCALE GENOMIC DNA]</scope>
    <source>
        <strain evidence="2 3">DSM 7382</strain>
    </source>
</reference>
<dbReference type="Proteomes" id="UP001385951">
    <property type="component" value="Unassembled WGS sequence"/>
</dbReference>
<evidence type="ECO:0000256" key="1">
    <source>
        <dbReference type="SAM" id="MobiDB-lite"/>
    </source>
</evidence>
<name>A0AAW0FSA7_9APHY</name>
<dbReference type="EMBL" id="JASBNA010000029">
    <property type="protein sequence ID" value="KAK7683726.1"/>
    <property type="molecule type" value="Genomic_DNA"/>
</dbReference>
<protein>
    <submittedName>
        <fullName evidence="2">Uncharacterized protein</fullName>
    </submittedName>
</protein>
<accession>A0AAW0FSA7</accession>
<evidence type="ECO:0000313" key="2">
    <source>
        <dbReference type="EMBL" id="KAK7683726.1"/>
    </source>
</evidence>
<proteinExistence type="predicted"/>
<sequence>MPQKRDLKAGKTLFPNASPDVQAGMDKLVNDYKPRSNSGDPSTIVRHVASQISENPEVLQHLLAGMNSV</sequence>
<feature type="region of interest" description="Disordered" evidence="1">
    <location>
        <begin position="1"/>
        <end position="22"/>
    </location>
</feature>
<comment type="caution">
    <text evidence="2">The sequence shown here is derived from an EMBL/GenBank/DDBJ whole genome shotgun (WGS) entry which is preliminary data.</text>
</comment>
<organism evidence="2 3">
    <name type="scientific">Cerrena zonata</name>
    <dbReference type="NCBI Taxonomy" id="2478898"/>
    <lineage>
        <taxon>Eukaryota</taxon>
        <taxon>Fungi</taxon>
        <taxon>Dikarya</taxon>
        <taxon>Basidiomycota</taxon>
        <taxon>Agaricomycotina</taxon>
        <taxon>Agaricomycetes</taxon>
        <taxon>Polyporales</taxon>
        <taxon>Cerrenaceae</taxon>
        <taxon>Cerrena</taxon>
    </lineage>
</organism>
<evidence type="ECO:0000313" key="3">
    <source>
        <dbReference type="Proteomes" id="UP001385951"/>
    </source>
</evidence>